<evidence type="ECO:0000313" key="10">
    <source>
        <dbReference type="Proteomes" id="UP001596108"/>
    </source>
</evidence>
<proteinExistence type="inferred from homology"/>
<dbReference type="EMBL" id="JBHSNC010000054">
    <property type="protein sequence ID" value="MFC5531465.1"/>
    <property type="molecule type" value="Genomic_DNA"/>
</dbReference>
<reference evidence="10" key="1">
    <citation type="journal article" date="2019" name="Int. J. Syst. Evol. Microbiol.">
        <title>The Global Catalogue of Microorganisms (GCM) 10K type strain sequencing project: providing services to taxonomists for standard genome sequencing and annotation.</title>
        <authorList>
            <consortium name="The Broad Institute Genomics Platform"/>
            <consortium name="The Broad Institute Genome Sequencing Center for Infectious Disease"/>
            <person name="Wu L."/>
            <person name="Ma J."/>
        </authorList>
    </citation>
    <scope>NUCLEOTIDE SEQUENCE [LARGE SCALE GENOMIC DNA]</scope>
    <source>
        <strain evidence="10">CGMCC 1.18578</strain>
    </source>
</reference>
<evidence type="ECO:0000256" key="7">
    <source>
        <dbReference type="RuleBase" id="RU363032"/>
    </source>
</evidence>
<keyword evidence="6 7" id="KW-0472">Membrane</keyword>
<accession>A0ABW0R357</accession>
<name>A0ABW0R357_9BACL</name>
<sequence>MAAIAKKSTYRPNGISGKSNFVFNLLFILYGVICVAPLLLVFIISITDSGSLAEKGYSFFPTHMNLSAYRFLFIDSTELFRAYGVTIFVCVVGTTLSVLLSILYAYPISRKSFKYRNFFAFYVFFTMLFSGGLVPWYILYTKYLHLNDNIMALIMPFLINAYNILIAKTYFSNNIPEAVLESAKIDGASEFKTFIKIVIPLSKPVIATIALFTCLTYWNDWYNTLLFITNKNLYNIQFSMYKALLAVEFLKSSRVASLSVTSELLKVPGETVRMAMAIIGIGPIVFAYPFFQRYFIKGLTIGAVKG</sequence>
<dbReference type="CDD" id="cd06261">
    <property type="entry name" value="TM_PBP2"/>
    <property type="match status" value="1"/>
</dbReference>
<dbReference type="PANTHER" id="PTHR43744:SF9">
    <property type="entry name" value="POLYGALACTURONAN_RHAMNOGALACTURONAN TRANSPORT SYSTEM PERMEASE PROTEIN YTCP"/>
    <property type="match status" value="1"/>
</dbReference>
<dbReference type="Proteomes" id="UP001596108">
    <property type="component" value="Unassembled WGS sequence"/>
</dbReference>
<evidence type="ECO:0000256" key="6">
    <source>
        <dbReference type="ARBA" id="ARBA00023136"/>
    </source>
</evidence>
<protein>
    <submittedName>
        <fullName evidence="9">Carbohydrate ABC transporter permease</fullName>
    </submittedName>
</protein>
<keyword evidence="2 7" id="KW-0813">Transport</keyword>
<gene>
    <name evidence="9" type="ORF">ACFPQ4_18760</name>
</gene>
<organism evidence="9 10">
    <name type="scientific">Cohnella yongneupensis</name>
    <dbReference type="NCBI Taxonomy" id="425006"/>
    <lineage>
        <taxon>Bacteria</taxon>
        <taxon>Bacillati</taxon>
        <taxon>Bacillota</taxon>
        <taxon>Bacilli</taxon>
        <taxon>Bacillales</taxon>
        <taxon>Paenibacillaceae</taxon>
        <taxon>Cohnella</taxon>
    </lineage>
</organism>
<feature type="transmembrane region" description="Helical" evidence="7">
    <location>
        <begin position="193"/>
        <end position="218"/>
    </location>
</feature>
<evidence type="ECO:0000256" key="1">
    <source>
        <dbReference type="ARBA" id="ARBA00004651"/>
    </source>
</evidence>
<dbReference type="RefSeq" id="WP_378113427.1">
    <property type="nucleotide sequence ID" value="NZ_JBHSNC010000054.1"/>
</dbReference>
<dbReference type="Gene3D" id="1.10.3720.10">
    <property type="entry name" value="MetI-like"/>
    <property type="match status" value="1"/>
</dbReference>
<feature type="transmembrane region" description="Helical" evidence="7">
    <location>
        <begin position="82"/>
        <end position="106"/>
    </location>
</feature>
<dbReference type="SUPFAM" id="SSF161098">
    <property type="entry name" value="MetI-like"/>
    <property type="match status" value="1"/>
</dbReference>
<evidence type="ECO:0000256" key="4">
    <source>
        <dbReference type="ARBA" id="ARBA00022692"/>
    </source>
</evidence>
<keyword evidence="5 7" id="KW-1133">Transmembrane helix</keyword>
<feature type="transmembrane region" description="Helical" evidence="7">
    <location>
        <begin position="150"/>
        <end position="172"/>
    </location>
</feature>
<comment type="caution">
    <text evidence="9">The sequence shown here is derived from an EMBL/GenBank/DDBJ whole genome shotgun (WGS) entry which is preliminary data.</text>
</comment>
<comment type="similarity">
    <text evidence="7">Belongs to the binding-protein-dependent transport system permease family.</text>
</comment>
<feature type="transmembrane region" description="Helical" evidence="7">
    <location>
        <begin position="21"/>
        <end position="46"/>
    </location>
</feature>
<dbReference type="Pfam" id="PF00528">
    <property type="entry name" value="BPD_transp_1"/>
    <property type="match status" value="1"/>
</dbReference>
<evidence type="ECO:0000259" key="8">
    <source>
        <dbReference type="PROSITE" id="PS50928"/>
    </source>
</evidence>
<evidence type="ECO:0000256" key="5">
    <source>
        <dbReference type="ARBA" id="ARBA00022989"/>
    </source>
</evidence>
<dbReference type="InterPro" id="IPR035906">
    <property type="entry name" value="MetI-like_sf"/>
</dbReference>
<keyword evidence="4 7" id="KW-0812">Transmembrane</keyword>
<keyword evidence="3" id="KW-1003">Cell membrane</keyword>
<feature type="domain" description="ABC transmembrane type-1" evidence="8">
    <location>
        <begin position="83"/>
        <end position="262"/>
    </location>
</feature>
<feature type="transmembrane region" description="Helical" evidence="7">
    <location>
        <begin position="118"/>
        <end position="138"/>
    </location>
</feature>
<feature type="transmembrane region" description="Helical" evidence="7">
    <location>
        <begin position="272"/>
        <end position="291"/>
    </location>
</feature>
<evidence type="ECO:0000313" key="9">
    <source>
        <dbReference type="EMBL" id="MFC5531465.1"/>
    </source>
</evidence>
<evidence type="ECO:0000256" key="3">
    <source>
        <dbReference type="ARBA" id="ARBA00022475"/>
    </source>
</evidence>
<dbReference type="PROSITE" id="PS50928">
    <property type="entry name" value="ABC_TM1"/>
    <property type="match status" value="1"/>
</dbReference>
<comment type="subcellular location">
    <subcellularLocation>
        <location evidence="1 7">Cell membrane</location>
        <topology evidence="1 7">Multi-pass membrane protein</topology>
    </subcellularLocation>
</comment>
<keyword evidence="10" id="KW-1185">Reference proteome</keyword>
<evidence type="ECO:0000256" key="2">
    <source>
        <dbReference type="ARBA" id="ARBA00022448"/>
    </source>
</evidence>
<dbReference type="PANTHER" id="PTHR43744">
    <property type="entry name" value="ABC TRANSPORTER PERMEASE PROTEIN MG189-RELATED-RELATED"/>
    <property type="match status" value="1"/>
</dbReference>
<dbReference type="InterPro" id="IPR000515">
    <property type="entry name" value="MetI-like"/>
</dbReference>